<gene>
    <name evidence="1" type="ORF">L0U89_12220</name>
</gene>
<dbReference type="Proteomes" id="UP001201449">
    <property type="component" value="Unassembled WGS sequence"/>
</dbReference>
<keyword evidence="2" id="KW-1185">Reference proteome</keyword>
<evidence type="ECO:0000313" key="1">
    <source>
        <dbReference type="EMBL" id="MCF1751837.1"/>
    </source>
</evidence>
<comment type="caution">
    <text evidence="1">The sequence shown here is derived from an EMBL/GenBank/DDBJ whole genome shotgun (WGS) entry which is preliminary data.</text>
</comment>
<reference evidence="1 2" key="1">
    <citation type="submission" date="2022-01" db="EMBL/GenBank/DDBJ databases">
        <title>Mariniradius saccharolyticus sp. nov., isolated from sediment of a river.</title>
        <authorList>
            <person name="Liu H."/>
        </authorList>
    </citation>
    <scope>NUCLEOTIDE SEQUENCE [LARGE SCALE GENOMIC DNA]</scope>
    <source>
        <strain evidence="1 2">RY-2</strain>
    </source>
</reference>
<organism evidence="1 2">
    <name type="scientific">Mariniradius sediminis</name>
    <dbReference type="NCBI Taxonomy" id="2909237"/>
    <lineage>
        <taxon>Bacteria</taxon>
        <taxon>Pseudomonadati</taxon>
        <taxon>Bacteroidota</taxon>
        <taxon>Cytophagia</taxon>
        <taxon>Cytophagales</taxon>
        <taxon>Cyclobacteriaceae</taxon>
        <taxon>Mariniradius</taxon>
    </lineage>
</organism>
<proteinExistence type="predicted"/>
<dbReference type="EMBL" id="JAKEVZ010000008">
    <property type="protein sequence ID" value="MCF1751837.1"/>
    <property type="molecule type" value="Genomic_DNA"/>
</dbReference>
<evidence type="ECO:0008006" key="3">
    <source>
        <dbReference type="Google" id="ProtNLM"/>
    </source>
</evidence>
<dbReference type="RefSeq" id="WP_234861779.1">
    <property type="nucleotide sequence ID" value="NZ_JAKEVZ010000008.1"/>
</dbReference>
<protein>
    <recommendedName>
        <fullName evidence="3">MetA-pathway of phenol degradation</fullName>
    </recommendedName>
</protein>
<sequence>MKRLLLLVLGLVLGTGASLGQVFTNREINPTDEAQRDSVSREDYPYVLPLLGKKAVAAGYDLPYSAGISVNYFTQASDIILEDLSVGFNDGEMYDISSIVKFDMAKSRASALTFRPDVWLLPFLNVYGILGRAQSSTEVKYTVNVPDPINGFTPIFSGGSLIEFQTTTFGFGVMPTIGIGGNFLALDMNIAWVDIPQLKQPIRTFVFGPRLGRNFQLKKPERAIAVWIGGFRVSLNAETDGSLPLDEAVDFEDFSNRIDQGFDRVETAQIRVDDWWASLSPIERLNPTNIAKRTAANRALGLAGDVLVAADNALSNAENSTVQYTMNRRVADPWNFLTGAQFQVNKKWMVRVEAGYLSSRTQFMTGLQYRFGL</sequence>
<accession>A0ABS9BVV3</accession>
<name>A0ABS9BVV3_9BACT</name>
<evidence type="ECO:0000313" key="2">
    <source>
        <dbReference type="Proteomes" id="UP001201449"/>
    </source>
</evidence>